<dbReference type="AlphaFoldDB" id="A0A1A9ZU95"/>
<feature type="region of interest" description="Disordered" evidence="1">
    <location>
        <begin position="61"/>
        <end position="88"/>
    </location>
</feature>
<feature type="compositionally biased region" description="Basic and acidic residues" evidence="1">
    <location>
        <begin position="64"/>
        <end position="74"/>
    </location>
</feature>
<reference evidence="4" key="2">
    <citation type="submission" date="2020-05" db="UniProtKB">
        <authorList>
            <consortium name="EnsemblMetazoa"/>
        </authorList>
    </citation>
    <scope>IDENTIFICATION</scope>
    <source>
        <strain evidence="4">IAEA</strain>
    </source>
</reference>
<reference evidence="5" key="1">
    <citation type="submission" date="2014-03" db="EMBL/GenBank/DDBJ databases">
        <authorList>
            <person name="Aksoy S."/>
            <person name="Warren W."/>
            <person name="Wilson R.K."/>
        </authorList>
    </citation>
    <scope>NUCLEOTIDE SEQUENCE [LARGE SCALE GENOMIC DNA]</scope>
    <source>
        <strain evidence="5">IAEA</strain>
    </source>
</reference>
<sequence>MWRYHILILFSQIALHFKVKEAHSVANIDLQVNKSLVLPYVLKANVQGIKDQQRKFHYTQQANKPDRDRHHYNDDFETTPNTSRTAKHQLGETNWKRVEAYTSPIQTYNKISLGPYVAGSDRWINYHNHLPYTISTPNFYSVVLTTLLILYLGIASSVIIIATGLFPRLLASTGIALSSFYDFFKYNHLEIPTV</sequence>
<keyword evidence="2" id="KW-0472">Membrane</keyword>
<keyword evidence="2" id="KW-1133">Transmembrane helix</keyword>
<evidence type="ECO:0000256" key="3">
    <source>
        <dbReference type="SAM" id="SignalP"/>
    </source>
</evidence>
<evidence type="ECO:0000256" key="1">
    <source>
        <dbReference type="SAM" id="MobiDB-lite"/>
    </source>
</evidence>
<evidence type="ECO:0000256" key="2">
    <source>
        <dbReference type="SAM" id="Phobius"/>
    </source>
</evidence>
<feature type="signal peptide" evidence="3">
    <location>
        <begin position="1"/>
        <end position="22"/>
    </location>
</feature>
<feature type="chain" id="PRO_5008403253" evidence="3">
    <location>
        <begin position="23"/>
        <end position="194"/>
    </location>
</feature>
<feature type="transmembrane region" description="Helical" evidence="2">
    <location>
        <begin position="139"/>
        <end position="166"/>
    </location>
</feature>
<dbReference type="Proteomes" id="UP000092445">
    <property type="component" value="Unassembled WGS sequence"/>
</dbReference>
<dbReference type="EnsemblMetazoa" id="GPAI025227-RA">
    <property type="protein sequence ID" value="GPAI025227-PA"/>
    <property type="gene ID" value="GPAI025227"/>
</dbReference>
<dbReference type="VEuPathDB" id="VectorBase:GPAI025227"/>
<accession>A0A1A9ZU95</accession>
<keyword evidence="5" id="KW-1185">Reference proteome</keyword>
<name>A0A1A9ZU95_GLOPL</name>
<protein>
    <submittedName>
        <fullName evidence="4">Uncharacterized protein</fullName>
    </submittedName>
</protein>
<evidence type="ECO:0000313" key="4">
    <source>
        <dbReference type="EnsemblMetazoa" id="GPAI025227-PA"/>
    </source>
</evidence>
<evidence type="ECO:0000313" key="5">
    <source>
        <dbReference type="Proteomes" id="UP000092445"/>
    </source>
</evidence>
<keyword evidence="3" id="KW-0732">Signal</keyword>
<proteinExistence type="predicted"/>
<organism evidence="4 5">
    <name type="scientific">Glossina pallidipes</name>
    <name type="common">Tsetse fly</name>
    <dbReference type="NCBI Taxonomy" id="7398"/>
    <lineage>
        <taxon>Eukaryota</taxon>
        <taxon>Metazoa</taxon>
        <taxon>Ecdysozoa</taxon>
        <taxon>Arthropoda</taxon>
        <taxon>Hexapoda</taxon>
        <taxon>Insecta</taxon>
        <taxon>Pterygota</taxon>
        <taxon>Neoptera</taxon>
        <taxon>Endopterygota</taxon>
        <taxon>Diptera</taxon>
        <taxon>Brachycera</taxon>
        <taxon>Muscomorpha</taxon>
        <taxon>Hippoboscoidea</taxon>
        <taxon>Glossinidae</taxon>
        <taxon>Glossina</taxon>
    </lineage>
</organism>
<keyword evidence="2" id="KW-0812">Transmembrane</keyword>